<dbReference type="InterPro" id="IPR040038">
    <property type="entry name" value="TIPIN/Csm3/Swi3"/>
</dbReference>
<dbReference type="GO" id="GO:0006974">
    <property type="term" value="P:DNA damage response"/>
    <property type="evidence" value="ECO:0007669"/>
    <property type="project" value="UniProtKB-KW"/>
</dbReference>
<feature type="compositionally biased region" description="Polar residues" evidence="7">
    <location>
        <begin position="16"/>
        <end position="26"/>
    </location>
</feature>
<feature type="domain" description="Chromosome segregation in meiosis protein 3" evidence="8">
    <location>
        <begin position="65"/>
        <end position="147"/>
    </location>
</feature>
<comment type="caution">
    <text evidence="9">The sequence shown here is derived from an EMBL/GenBank/DDBJ whole genome shotgun (WGS) entry which is preliminary data.</text>
</comment>
<comment type="function">
    <text evidence="6">Plays an important role in the control of DNA replication and the maintenance of replication fork stability.</text>
</comment>
<organism evidence="9 10">
    <name type="scientific">Chlamydomonas eustigma</name>
    <dbReference type="NCBI Taxonomy" id="1157962"/>
    <lineage>
        <taxon>Eukaryota</taxon>
        <taxon>Viridiplantae</taxon>
        <taxon>Chlorophyta</taxon>
        <taxon>core chlorophytes</taxon>
        <taxon>Chlorophyceae</taxon>
        <taxon>CS clade</taxon>
        <taxon>Chlamydomonadales</taxon>
        <taxon>Chlamydomonadaceae</taxon>
        <taxon>Chlamydomonas</taxon>
    </lineage>
</organism>
<dbReference type="STRING" id="1157962.A0A250XLQ3"/>
<dbReference type="PANTHER" id="PTHR13220:SF11">
    <property type="entry name" value="TIMELESS-INTERACTING PROTEIN"/>
    <property type="match status" value="1"/>
</dbReference>
<evidence type="ECO:0000313" key="10">
    <source>
        <dbReference type="Proteomes" id="UP000232323"/>
    </source>
</evidence>
<dbReference type="GO" id="GO:0000076">
    <property type="term" value="P:DNA replication checkpoint signaling"/>
    <property type="evidence" value="ECO:0007669"/>
    <property type="project" value="UniProtKB-UniRule"/>
</dbReference>
<keyword evidence="3 6" id="KW-0227">DNA damage</keyword>
<gene>
    <name evidence="9" type="ORF">CEUSTIGMA_g11422.t1</name>
</gene>
<evidence type="ECO:0000256" key="3">
    <source>
        <dbReference type="ARBA" id="ARBA00022763"/>
    </source>
</evidence>
<comment type="subcellular location">
    <subcellularLocation>
        <location evidence="1 6">Nucleus</location>
    </subcellularLocation>
</comment>
<feature type="region of interest" description="Disordered" evidence="7">
    <location>
        <begin position="1"/>
        <end position="69"/>
    </location>
</feature>
<evidence type="ECO:0000256" key="7">
    <source>
        <dbReference type="SAM" id="MobiDB-lite"/>
    </source>
</evidence>
<feature type="compositionally biased region" description="Basic and acidic residues" evidence="7">
    <location>
        <begin position="27"/>
        <end position="54"/>
    </location>
</feature>
<dbReference type="EMBL" id="BEGY01000113">
    <property type="protein sequence ID" value="GAX83997.1"/>
    <property type="molecule type" value="Genomic_DNA"/>
</dbReference>
<keyword evidence="4 6" id="KW-0539">Nucleus</keyword>
<reference evidence="9 10" key="1">
    <citation type="submission" date="2017-08" db="EMBL/GenBank/DDBJ databases">
        <title>Acidophilic green algal genome provides insights into adaptation to an acidic environment.</title>
        <authorList>
            <person name="Hirooka S."/>
            <person name="Hirose Y."/>
            <person name="Kanesaki Y."/>
            <person name="Higuchi S."/>
            <person name="Fujiwara T."/>
            <person name="Onuma R."/>
            <person name="Era A."/>
            <person name="Ohbayashi R."/>
            <person name="Uzuka A."/>
            <person name="Nozaki H."/>
            <person name="Yoshikawa H."/>
            <person name="Miyagishima S.Y."/>
        </authorList>
    </citation>
    <scope>NUCLEOTIDE SEQUENCE [LARGE SCALE GENOMIC DNA]</scope>
    <source>
        <strain evidence="9 10">NIES-2499</strain>
    </source>
</reference>
<dbReference type="Pfam" id="PF07962">
    <property type="entry name" value="Swi3"/>
    <property type="match status" value="1"/>
</dbReference>
<dbReference type="AlphaFoldDB" id="A0A250XLQ3"/>
<dbReference type="GO" id="GO:0031298">
    <property type="term" value="C:replication fork protection complex"/>
    <property type="evidence" value="ECO:0007669"/>
    <property type="project" value="TreeGrafter"/>
</dbReference>
<dbReference type="GO" id="GO:0031297">
    <property type="term" value="P:replication fork processing"/>
    <property type="evidence" value="ECO:0007669"/>
    <property type="project" value="UniProtKB-UniRule"/>
</dbReference>
<evidence type="ECO:0000256" key="1">
    <source>
        <dbReference type="ARBA" id="ARBA00004123"/>
    </source>
</evidence>
<dbReference type="OrthoDB" id="437078at2759"/>
<comment type="similarity">
    <text evidence="2 6">Belongs to the CSM3 family.</text>
</comment>
<keyword evidence="5 6" id="KW-0131">Cell cycle</keyword>
<dbReference type="GO" id="GO:0003677">
    <property type="term" value="F:DNA binding"/>
    <property type="evidence" value="ECO:0007669"/>
    <property type="project" value="TreeGrafter"/>
</dbReference>
<evidence type="ECO:0000256" key="2">
    <source>
        <dbReference type="ARBA" id="ARBA00006075"/>
    </source>
</evidence>
<keyword evidence="10" id="KW-1185">Reference proteome</keyword>
<accession>A0A250XLQ3</accession>
<evidence type="ECO:0000256" key="6">
    <source>
        <dbReference type="RuleBase" id="RU366049"/>
    </source>
</evidence>
<protein>
    <recommendedName>
        <fullName evidence="8">Chromosome segregation in meiosis protein 3 domain-containing protein</fullName>
    </recommendedName>
</protein>
<sequence>MSSSRAVSRTAKEVQASVSDSEYSASQDERSDVELERPQSAHEEKRPKDDDKPQRVTKPRAPKPKLTLELLEGPKGFDDISAKFPEYFNSQFKGKHHEIHDLECLLEMYDRWQKRIFPSAQFDDFILMLEKLSSTCILKQALRERRQNLLCLIPQSTVLGQPESDVVTTPALDPWSPSKDVLGHPQPFSADNGALHFKTSVPVTELDGQPNVLALSGHRRNKLLVVSPADEDDELETLLAECEEDEDRRAQEEEQALAAVPEYGFDDDDFSGDDQAERIVREDQNARIVEVLSNPDNLTVARDLEDLEDETVILQSKDIVTSNKDANALGRGEAFKDAERPVLRKGHNQAEGQIGNEVPKRRRIMLTDSDDDL</sequence>
<name>A0A250XLQ3_9CHLO</name>
<dbReference type="PANTHER" id="PTHR13220">
    <property type="entry name" value="TIMELESS INTERACTING-RELATED"/>
    <property type="match status" value="1"/>
</dbReference>
<evidence type="ECO:0000259" key="8">
    <source>
        <dbReference type="Pfam" id="PF07962"/>
    </source>
</evidence>
<evidence type="ECO:0000256" key="4">
    <source>
        <dbReference type="ARBA" id="ARBA00023242"/>
    </source>
</evidence>
<dbReference type="GO" id="GO:0043111">
    <property type="term" value="P:replication fork arrest"/>
    <property type="evidence" value="ECO:0007669"/>
    <property type="project" value="TreeGrafter"/>
</dbReference>
<dbReference type="Proteomes" id="UP000232323">
    <property type="component" value="Unassembled WGS sequence"/>
</dbReference>
<proteinExistence type="inferred from homology"/>
<evidence type="ECO:0000313" key="9">
    <source>
        <dbReference type="EMBL" id="GAX83997.1"/>
    </source>
</evidence>
<evidence type="ECO:0000256" key="5">
    <source>
        <dbReference type="ARBA" id="ARBA00023306"/>
    </source>
</evidence>
<dbReference type="InterPro" id="IPR012923">
    <property type="entry name" value="Csm3"/>
</dbReference>